<dbReference type="RefSeq" id="WP_138052888.1">
    <property type="nucleotide sequence ID" value="NZ_VAWE01000001.1"/>
</dbReference>
<evidence type="ECO:0000313" key="1">
    <source>
        <dbReference type="EMBL" id="TLQ43469.1"/>
    </source>
</evidence>
<dbReference type="Proteomes" id="UP000305921">
    <property type="component" value="Unassembled WGS sequence"/>
</dbReference>
<dbReference type="AlphaFoldDB" id="A0A5R9E3B5"/>
<accession>A0A5R9E3B5</accession>
<reference evidence="1 2" key="1">
    <citation type="submission" date="2019-05" db="EMBL/GenBank/DDBJ databases">
        <title>Streptomyces marianii sp. nov., a novel marine actinomycete from southern coast of India.</title>
        <authorList>
            <person name="Iniyan A.M."/>
            <person name="Wink J."/>
            <person name="Ramprasad E."/>
            <person name="Ramana C.V."/>
            <person name="Bunk B."/>
            <person name="Sproer C."/>
            <person name="Joseph F.-J.R.S."/>
            <person name="Vincent S.G.P."/>
        </authorList>
    </citation>
    <scope>NUCLEOTIDE SEQUENCE [LARGE SCALE GENOMIC DNA]</scope>
    <source>
        <strain evidence="1 2">ICN19</strain>
    </source>
</reference>
<evidence type="ECO:0000313" key="2">
    <source>
        <dbReference type="Proteomes" id="UP000305921"/>
    </source>
</evidence>
<dbReference type="OrthoDB" id="3542487at2"/>
<dbReference type="EMBL" id="VAWE01000001">
    <property type="protein sequence ID" value="TLQ43469.1"/>
    <property type="molecule type" value="Genomic_DNA"/>
</dbReference>
<comment type="caution">
    <text evidence="1">The sequence shown here is derived from an EMBL/GenBank/DDBJ whole genome shotgun (WGS) entry which is preliminary data.</text>
</comment>
<name>A0A5R9E3B5_9ACTN</name>
<protein>
    <submittedName>
        <fullName evidence="1">Uncharacterized protein</fullName>
    </submittedName>
</protein>
<proteinExistence type="predicted"/>
<sequence>MDTTALDAAAKRYRRAEAALGKARAELTAEVVALLRSTDERGVQAEAARRTGWSREQIRQIMQRADETPPAADE</sequence>
<gene>
    <name evidence="1" type="ORF">FEF34_10215</name>
</gene>
<keyword evidence="2" id="KW-1185">Reference proteome</keyword>
<organism evidence="1 2">
    <name type="scientific">Streptomyces marianii</name>
    <dbReference type="NCBI Taxonomy" id="1817406"/>
    <lineage>
        <taxon>Bacteria</taxon>
        <taxon>Bacillati</taxon>
        <taxon>Actinomycetota</taxon>
        <taxon>Actinomycetes</taxon>
        <taxon>Kitasatosporales</taxon>
        <taxon>Streptomycetaceae</taxon>
        <taxon>Streptomyces</taxon>
    </lineage>
</organism>